<protein>
    <submittedName>
        <fullName evidence="6">TetR/AcrR family transcriptional regulator</fullName>
    </submittedName>
</protein>
<dbReference type="PANTHER" id="PTHR30055">
    <property type="entry name" value="HTH-TYPE TRANSCRIPTIONAL REGULATOR RUTR"/>
    <property type="match status" value="1"/>
</dbReference>
<dbReference type="EMBL" id="JBHTCF010000001">
    <property type="protein sequence ID" value="MFC7302883.1"/>
    <property type="molecule type" value="Genomic_DNA"/>
</dbReference>
<dbReference type="PROSITE" id="PS50977">
    <property type="entry name" value="HTH_TETR_2"/>
    <property type="match status" value="1"/>
</dbReference>
<evidence type="ECO:0000256" key="4">
    <source>
        <dbReference type="PROSITE-ProRule" id="PRU00335"/>
    </source>
</evidence>
<dbReference type="RefSeq" id="WP_381825513.1">
    <property type="nucleotide sequence ID" value="NZ_JBHTCF010000001.1"/>
</dbReference>
<feature type="domain" description="HTH tetR-type" evidence="5">
    <location>
        <begin position="11"/>
        <end position="71"/>
    </location>
</feature>
<sequence length="395" mass="41549">MGRLSRAQLQERNRAKVLAAAREEFAARGFPGAKVDGIAERAGLTRGAVYSNFPGKRALYFAVLAELAERTPRSAAAAQPGRTRRTALGAFARAWVGRLPLADERGDARLGAYLMSEVLVEERIRMPFAQLMKVDAVLLGLAVEQLRPAERLRPGGRERLVGVAESVLTTLHGARQLADAAPGFSEPFHVVAACERLADLDLDDVWDPPHLPYVPKARPVDEEWAPPGPVTDAVSGRPVRLDGDGVLAVLGLHRLEAVEEAVRAAPDGAAVTAVLVTGDPDELVPLARLAVAEVVACLRHAFPAAAWPRLRLVYDGQGVLADAAGVPAVSDGTEAAVRIEGGRIVARADGRGACHAAAVWRVASADPGSADATTMQGSAQVTAMTAMRGSAEVAP</sequence>
<dbReference type="InterPro" id="IPR009057">
    <property type="entry name" value="Homeodomain-like_sf"/>
</dbReference>
<evidence type="ECO:0000313" key="6">
    <source>
        <dbReference type="EMBL" id="MFC7302883.1"/>
    </source>
</evidence>
<evidence type="ECO:0000256" key="1">
    <source>
        <dbReference type="ARBA" id="ARBA00023015"/>
    </source>
</evidence>
<keyword evidence="2 4" id="KW-0238">DNA-binding</keyword>
<reference evidence="7" key="1">
    <citation type="journal article" date="2019" name="Int. J. Syst. Evol. Microbiol.">
        <title>The Global Catalogue of Microorganisms (GCM) 10K type strain sequencing project: providing services to taxonomists for standard genome sequencing and annotation.</title>
        <authorList>
            <consortium name="The Broad Institute Genomics Platform"/>
            <consortium name="The Broad Institute Genome Sequencing Center for Infectious Disease"/>
            <person name="Wu L."/>
            <person name="Ma J."/>
        </authorList>
    </citation>
    <scope>NUCLEOTIDE SEQUENCE [LARGE SCALE GENOMIC DNA]</scope>
    <source>
        <strain evidence="7">SYNS20</strain>
    </source>
</reference>
<name>A0ABW2JBD4_9ACTN</name>
<evidence type="ECO:0000259" key="5">
    <source>
        <dbReference type="PROSITE" id="PS50977"/>
    </source>
</evidence>
<dbReference type="Gene3D" id="1.10.357.10">
    <property type="entry name" value="Tetracycline Repressor, domain 2"/>
    <property type="match status" value="1"/>
</dbReference>
<accession>A0ABW2JBD4</accession>
<dbReference type="InterPro" id="IPR001647">
    <property type="entry name" value="HTH_TetR"/>
</dbReference>
<comment type="caution">
    <text evidence="6">The sequence shown here is derived from an EMBL/GenBank/DDBJ whole genome shotgun (WGS) entry which is preliminary data.</text>
</comment>
<dbReference type="PANTHER" id="PTHR30055:SF234">
    <property type="entry name" value="HTH-TYPE TRANSCRIPTIONAL REGULATOR BETI"/>
    <property type="match status" value="1"/>
</dbReference>
<dbReference type="InterPro" id="IPR050109">
    <property type="entry name" value="HTH-type_TetR-like_transc_reg"/>
</dbReference>
<evidence type="ECO:0000256" key="3">
    <source>
        <dbReference type="ARBA" id="ARBA00023163"/>
    </source>
</evidence>
<feature type="DNA-binding region" description="H-T-H motif" evidence="4">
    <location>
        <begin position="34"/>
        <end position="53"/>
    </location>
</feature>
<evidence type="ECO:0000256" key="2">
    <source>
        <dbReference type="ARBA" id="ARBA00023125"/>
    </source>
</evidence>
<keyword evidence="7" id="KW-1185">Reference proteome</keyword>
<dbReference type="SUPFAM" id="SSF46689">
    <property type="entry name" value="Homeodomain-like"/>
    <property type="match status" value="1"/>
</dbReference>
<keyword evidence="3" id="KW-0804">Transcription</keyword>
<dbReference type="Pfam" id="PF00440">
    <property type="entry name" value="TetR_N"/>
    <property type="match status" value="1"/>
</dbReference>
<organism evidence="6 7">
    <name type="scientific">Streptomyces monticola</name>
    <dbReference type="NCBI Taxonomy" id="2666263"/>
    <lineage>
        <taxon>Bacteria</taxon>
        <taxon>Bacillati</taxon>
        <taxon>Actinomycetota</taxon>
        <taxon>Actinomycetes</taxon>
        <taxon>Kitasatosporales</taxon>
        <taxon>Streptomycetaceae</taxon>
        <taxon>Streptomyces</taxon>
    </lineage>
</organism>
<evidence type="ECO:0000313" key="7">
    <source>
        <dbReference type="Proteomes" id="UP001596523"/>
    </source>
</evidence>
<gene>
    <name evidence="6" type="ORF">ACFQVC_01460</name>
</gene>
<proteinExistence type="predicted"/>
<keyword evidence="1" id="KW-0805">Transcription regulation</keyword>
<dbReference type="Proteomes" id="UP001596523">
    <property type="component" value="Unassembled WGS sequence"/>
</dbReference>
<dbReference type="PRINTS" id="PR00455">
    <property type="entry name" value="HTHTETR"/>
</dbReference>